<sequence length="85" mass="9583">MLALQAYEDRLCPICGMDSAICHDQDRFEELHAQGRVELCFAQYERNRALGEYRDSGAPDPLADGAVTVGLTMPSMMEEETISWR</sequence>
<organism evidence="1 2">
    <name type="scientific">Bifidobacterium vansinderenii</name>
    <dbReference type="NCBI Taxonomy" id="1984871"/>
    <lineage>
        <taxon>Bacteria</taxon>
        <taxon>Bacillati</taxon>
        <taxon>Actinomycetota</taxon>
        <taxon>Actinomycetes</taxon>
        <taxon>Bifidobacteriales</taxon>
        <taxon>Bifidobacteriaceae</taxon>
        <taxon>Bifidobacterium</taxon>
    </lineage>
</organism>
<comment type="caution">
    <text evidence="1">The sequence shown here is derived from an EMBL/GenBank/DDBJ whole genome shotgun (WGS) entry which is preliminary data.</text>
</comment>
<dbReference type="AlphaFoldDB" id="A0A229W0T5"/>
<name>A0A229W0T5_9BIFI</name>
<accession>A0A229W0T5</accession>
<dbReference type="Proteomes" id="UP000215433">
    <property type="component" value="Unassembled WGS sequence"/>
</dbReference>
<protein>
    <submittedName>
        <fullName evidence="1">Uncharacterized protein</fullName>
    </submittedName>
</protein>
<keyword evidence="2" id="KW-1185">Reference proteome</keyword>
<evidence type="ECO:0000313" key="1">
    <source>
        <dbReference type="EMBL" id="OXN01487.1"/>
    </source>
</evidence>
<gene>
    <name evidence="1" type="ORF">Tam10B_0490</name>
</gene>
<evidence type="ECO:0000313" key="2">
    <source>
        <dbReference type="Proteomes" id="UP000215433"/>
    </source>
</evidence>
<dbReference type="EMBL" id="NEWD01000004">
    <property type="protein sequence ID" value="OXN01487.1"/>
    <property type="molecule type" value="Genomic_DNA"/>
</dbReference>
<reference evidence="1 2" key="1">
    <citation type="submission" date="2017-05" db="EMBL/GenBank/DDBJ databases">
        <title>Bifidobacterium vansinderenii sp. nov.</title>
        <authorList>
            <person name="Lugli G.A."/>
            <person name="Duranti S."/>
            <person name="Mangifesta M."/>
        </authorList>
    </citation>
    <scope>NUCLEOTIDE SEQUENCE [LARGE SCALE GENOMIC DNA]</scope>
    <source>
        <strain evidence="1 2">Tam10B</strain>
    </source>
</reference>
<proteinExistence type="predicted"/>